<evidence type="ECO:0000313" key="7">
    <source>
        <dbReference type="EMBL" id="SQC08300.1"/>
    </source>
</evidence>
<feature type="transmembrane region" description="Helical" evidence="5">
    <location>
        <begin position="255"/>
        <end position="272"/>
    </location>
</feature>
<protein>
    <submittedName>
        <fullName evidence="7">Lipid A core - O-antigen ligase and related enzymes</fullName>
    </submittedName>
</protein>
<evidence type="ECO:0000256" key="1">
    <source>
        <dbReference type="ARBA" id="ARBA00004141"/>
    </source>
</evidence>
<feature type="transmembrane region" description="Helical" evidence="5">
    <location>
        <begin position="166"/>
        <end position="189"/>
    </location>
</feature>
<evidence type="ECO:0000256" key="3">
    <source>
        <dbReference type="ARBA" id="ARBA00022989"/>
    </source>
</evidence>
<dbReference type="Pfam" id="PF04932">
    <property type="entry name" value="Wzy_C"/>
    <property type="match status" value="1"/>
</dbReference>
<keyword evidence="7" id="KW-0436">Ligase</keyword>
<dbReference type="Proteomes" id="UP000250234">
    <property type="component" value="Unassembled WGS sequence"/>
</dbReference>
<feature type="domain" description="O-antigen ligase-related" evidence="6">
    <location>
        <begin position="261"/>
        <end position="382"/>
    </location>
</feature>
<evidence type="ECO:0000313" key="8">
    <source>
        <dbReference type="Proteomes" id="UP000250234"/>
    </source>
</evidence>
<feature type="transmembrane region" description="Helical" evidence="5">
    <location>
        <begin position="423"/>
        <end position="443"/>
    </location>
</feature>
<dbReference type="EMBL" id="UAWO01000002">
    <property type="protein sequence ID" value="SQC08300.1"/>
    <property type="molecule type" value="Genomic_DNA"/>
</dbReference>
<dbReference type="PANTHER" id="PTHR37422:SF13">
    <property type="entry name" value="LIPOPOLYSACCHARIDE BIOSYNTHESIS PROTEIN PA4999-RELATED"/>
    <property type="match status" value="1"/>
</dbReference>
<evidence type="ECO:0000256" key="5">
    <source>
        <dbReference type="SAM" id="Phobius"/>
    </source>
</evidence>
<feature type="transmembrane region" description="Helical" evidence="5">
    <location>
        <begin position="391"/>
        <end position="411"/>
    </location>
</feature>
<feature type="transmembrane region" description="Helical" evidence="5">
    <location>
        <begin position="309"/>
        <end position="335"/>
    </location>
</feature>
<dbReference type="GO" id="GO:0016020">
    <property type="term" value="C:membrane"/>
    <property type="evidence" value="ECO:0007669"/>
    <property type="project" value="UniProtKB-SubCell"/>
</dbReference>
<dbReference type="InterPro" id="IPR051533">
    <property type="entry name" value="WaaL-like"/>
</dbReference>
<evidence type="ECO:0000256" key="2">
    <source>
        <dbReference type="ARBA" id="ARBA00022692"/>
    </source>
</evidence>
<feature type="transmembrane region" description="Helical" evidence="5">
    <location>
        <begin position="24"/>
        <end position="43"/>
    </location>
</feature>
<name>A0A2X3ECD3_CLOPF</name>
<dbReference type="AlphaFoldDB" id="A0A2X3ECD3"/>
<keyword evidence="3 5" id="KW-1133">Transmembrane helix</keyword>
<dbReference type="PANTHER" id="PTHR37422">
    <property type="entry name" value="TEICHURONIC ACID BIOSYNTHESIS PROTEIN TUAE"/>
    <property type="match status" value="1"/>
</dbReference>
<dbReference type="GO" id="GO:0016874">
    <property type="term" value="F:ligase activity"/>
    <property type="evidence" value="ECO:0007669"/>
    <property type="project" value="UniProtKB-KW"/>
</dbReference>
<keyword evidence="4 5" id="KW-0472">Membrane</keyword>
<accession>A0A2X3ECD3</accession>
<organism evidence="7 8">
    <name type="scientific">Clostridium perfringens</name>
    <dbReference type="NCBI Taxonomy" id="1502"/>
    <lineage>
        <taxon>Bacteria</taxon>
        <taxon>Bacillati</taxon>
        <taxon>Bacillota</taxon>
        <taxon>Clostridia</taxon>
        <taxon>Eubacteriales</taxon>
        <taxon>Clostridiaceae</taxon>
        <taxon>Clostridium</taxon>
    </lineage>
</organism>
<dbReference type="RefSeq" id="WP_111946019.1">
    <property type="nucleotide sequence ID" value="NZ_CATNYA010000014.1"/>
</dbReference>
<feature type="transmembrane region" description="Helical" evidence="5">
    <location>
        <begin position="89"/>
        <end position="109"/>
    </location>
</feature>
<feature type="transmembrane region" description="Helical" evidence="5">
    <location>
        <begin position="278"/>
        <end position="297"/>
    </location>
</feature>
<evidence type="ECO:0000256" key="4">
    <source>
        <dbReference type="ARBA" id="ARBA00023136"/>
    </source>
</evidence>
<comment type="subcellular location">
    <subcellularLocation>
        <location evidence="1">Membrane</location>
        <topology evidence="1">Multi-pass membrane protein</topology>
    </subcellularLocation>
</comment>
<sequence>MEITIIGWLVIALTIYGFFKSEDFLLYLGIFFSTFTATSIINIDKTVTGIAPFYFIISFWILKVIINYIRSKKYLNKEIIANILKKNKLIKSLAIFGVIIIIGELYMFISGKTIIVNNQLNNEVLKLTFSGSNITQPIYLLFMLVFAIFLSLKINSKEKIRNVLKIFFISTIFALIWGVMQFCMFYLGIEYPAYLFNNNIALAQLHFQMVYGIKRVNSIALEPSTFALNVLGILPIIMILWLSNLKIFKNNLKSNLIFVLIILLTLICGILTTSSTAYIGIALTILFITIYVLVFSIKDNALRKNRKRLLLFYVIAIISTVLVIILAVNIFNIYWGTLVDMLKDMTINKINLESGHERSNAVNMSFTIFRQSPLVGIGWGSFRSLDTFTNLLANTGLLGVISYFYIIFITLKSAFLNRRKNEVISIALILSVVIMTISLLISIPDLVFGYYWMMIALTYNYCTNSKEGDNNENSN</sequence>
<keyword evidence="2 5" id="KW-0812">Transmembrane</keyword>
<evidence type="ECO:0000259" key="6">
    <source>
        <dbReference type="Pfam" id="PF04932"/>
    </source>
</evidence>
<proteinExistence type="predicted"/>
<dbReference type="InterPro" id="IPR007016">
    <property type="entry name" value="O-antigen_ligase-rel_domated"/>
</dbReference>
<feature type="transmembrane region" description="Helical" evidence="5">
    <location>
        <begin position="49"/>
        <end position="69"/>
    </location>
</feature>
<feature type="transmembrane region" description="Helical" evidence="5">
    <location>
        <begin position="226"/>
        <end position="243"/>
    </location>
</feature>
<reference evidence="7 8" key="1">
    <citation type="submission" date="2018-06" db="EMBL/GenBank/DDBJ databases">
        <authorList>
            <consortium name="Pathogen Informatics"/>
            <person name="Doyle S."/>
        </authorList>
    </citation>
    <scope>NUCLEOTIDE SEQUENCE [LARGE SCALE GENOMIC DNA]</scope>
    <source>
        <strain evidence="7 8">NCTC8081</strain>
    </source>
</reference>
<feature type="transmembrane region" description="Helical" evidence="5">
    <location>
        <begin position="134"/>
        <end position="154"/>
    </location>
</feature>
<gene>
    <name evidence="7" type="ORF">NCTC8081_02221</name>
</gene>